<dbReference type="SMART" id="SM00471">
    <property type="entry name" value="HDc"/>
    <property type="match status" value="1"/>
</dbReference>
<dbReference type="EMBL" id="ANNX02000020">
    <property type="protein sequence ID" value="KYC41670.1"/>
    <property type="molecule type" value="Genomic_DNA"/>
</dbReference>
<dbReference type="InterPro" id="IPR003607">
    <property type="entry name" value="HD/PDEase_dom"/>
</dbReference>
<sequence>MNLNATDTSKLTHRFEQALVYATRLHAKQTRKGSKVPYISHLLSVAALVLEDGGDEDEAISALLHDAVEDQGGKATREAILNIFGERVIEIVDGCTDADTIPKPPWKERKEQYIEKLRYASASVRRVVLADKLHNARSILRDLDREGEATWEKFKGGKEGTLWYYHTLVNLFLTTDPNSWLVRELNDVVSEFNSDQSQFAQSNPVRY</sequence>
<proteinExistence type="predicted"/>
<dbReference type="Pfam" id="PF13328">
    <property type="entry name" value="HD_4"/>
    <property type="match status" value="1"/>
</dbReference>
<evidence type="ECO:0000313" key="2">
    <source>
        <dbReference type="EMBL" id="KYC41670.1"/>
    </source>
</evidence>
<evidence type="ECO:0000259" key="1">
    <source>
        <dbReference type="SMART" id="SM00471"/>
    </source>
</evidence>
<dbReference type="RefSeq" id="WP_017746571.1">
    <property type="nucleotide sequence ID" value="NZ_KQ976354.1"/>
</dbReference>
<gene>
    <name evidence="2" type="ORF">WA1_16640</name>
</gene>
<dbReference type="Proteomes" id="UP000076925">
    <property type="component" value="Unassembled WGS sequence"/>
</dbReference>
<reference evidence="2 3" key="1">
    <citation type="journal article" date="2013" name="Genome Biol. Evol.">
        <title>Genomes of Stigonematalean cyanobacteria (subsection V) and the evolution of oxygenic photosynthesis from prokaryotes to plastids.</title>
        <authorList>
            <person name="Dagan T."/>
            <person name="Roettger M."/>
            <person name="Stucken K."/>
            <person name="Landan G."/>
            <person name="Koch R."/>
            <person name="Major P."/>
            <person name="Gould S.B."/>
            <person name="Goremykin V.V."/>
            <person name="Rippka R."/>
            <person name="Tandeau de Marsac N."/>
            <person name="Gugger M."/>
            <person name="Lockhart P.J."/>
            <person name="Allen J.F."/>
            <person name="Brune I."/>
            <person name="Maus I."/>
            <person name="Puhler A."/>
            <person name="Martin W.F."/>
        </authorList>
    </citation>
    <scope>NUCLEOTIDE SEQUENCE [LARGE SCALE GENOMIC DNA]</scope>
    <source>
        <strain evidence="2 3">PCC 7110</strain>
    </source>
</reference>
<dbReference type="STRING" id="128403.WA1_16640"/>
<dbReference type="SUPFAM" id="SSF109604">
    <property type="entry name" value="HD-domain/PDEase-like"/>
    <property type="match status" value="1"/>
</dbReference>
<accession>A0A139XAF6</accession>
<protein>
    <submittedName>
        <fullName evidence="2">Phosphohydrolase</fullName>
    </submittedName>
</protein>
<keyword evidence="3" id="KW-1185">Reference proteome</keyword>
<dbReference type="InterPro" id="IPR052194">
    <property type="entry name" value="MESH1"/>
</dbReference>
<dbReference type="AlphaFoldDB" id="A0A139XAF6"/>
<feature type="domain" description="HD/PDEase" evidence="1">
    <location>
        <begin position="34"/>
        <end position="145"/>
    </location>
</feature>
<evidence type="ECO:0000313" key="3">
    <source>
        <dbReference type="Proteomes" id="UP000076925"/>
    </source>
</evidence>
<organism evidence="2 3">
    <name type="scientific">Scytonema hofmannii PCC 7110</name>
    <dbReference type="NCBI Taxonomy" id="128403"/>
    <lineage>
        <taxon>Bacteria</taxon>
        <taxon>Bacillati</taxon>
        <taxon>Cyanobacteriota</taxon>
        <taxon>Cyanophyceae</taxon>
        <taxon>Nostocales</taxon>
        <taxon>Scytonemataceae</taxon>
        <taxon>Scytonema</taxon>
    </lineage>
</organism>
<name>A0A139XAF6_9CYAN</name>
<dbReference type="Gene3D" id="1.10.3210.10">
    <property type="entry name" value="Hypothetical protein af1432"/>
    <property type="match status" value="1"/>
</dbReference>
<comment type="caution">
    <text evidence="2">The sequence shown here is derived from an EMBL/GenBank/DDBJ whole genome shotgun (WGS) entry which is preliminary data.</text>
</comment>
<dbReference type="PANTHER" id="PTHR46246">
    <property type="entry name" value="GUANOSINE-3',5'-BIS(DIPHOSPHATE) 3'-PYROPHOSPHOHYDROLASE MESH1"/>
    <property type="match status" value="1"/>
</dbReference>
<dbReference type="OrthoDB" id="9802385at2"/>
<dbReference type="GO" id="GO:0008893">
    <property type="term" value="F:guanosine-3',5'-bis(diphosphate) 3'-diphosphatase activity"/>
    <property type="evidence" value="ECO:0007669"/>
    <property type="project" value="TreeGrafter"/>
</dbReference>
<keyword evidence="2" id="KW-0378">Hydrolase</keyword>
<dbReference type="PANTHER" id="PTHR46246:SF1">
    <property type="entry name" value="GUANOSINE-3',5'-BIS(DIPHOSPHATE) 3'-PYROPHOSPHOHYDROLASE MESH1"/>
    <property type="match status" value="1"/>
</dbReference>